<feature type="transmembrane region" description="Helical" evidence="2">
    <location>
        <begin position="523"/>
        <end position="543"/>
    </location>
</feature>
<organism evidence="3 4">
    <name type="scientific">Nitzschia inconspicua</name>
    <dbReference type="NCBI Taxonomy" id="303405"/>
    <lineage>
        <taxon>Eukaryota</taxon>
        <taxon>Sar</taxon>
        <taxon>Stramenopiles</taxon>
        <taxon>Ochrophyta</taxon>
        <taxon>Bacillariophyta</taxon>
        <taxon>Bacillariophyceae</taxon>
        <taxon>Bacillariophycidae</taxon>
        <taxon>Bacillariales</taxon>
        <taxon>Bacillariaceae</taxon>
        <taxon>Nitzschia</taxon>
    </lineage>
</organism>
<name>A0A9K3KGI2_9STRA</name>
<evidence type="ECO:0008006" key="5">
    <source>
        <dbReference type="Google" id="ProtNLM"/>
    </source>
</evidence>
<dbReference type="EMBL" id="JAGRRH010000024">
    <property type="protein sequence ID" value="KAG7343175.1"/>
    <property type="molecule type" value="Genomic_DNA"/>
</dbReference>
<feature type="transmembrane region" description="Helical" evidence="2">
    <location>
        <begin position="337"/>
        <end position="361"/>
    </location>
</feature>
<feature type="transmembrane region" description="Helical" evidence="2">
    <location>
        <begin position="549"/>
        <end position="567"/>
    </location>
</feature>
<evidence type="ECO:0000313" key="3">
    <source>
        <dbReference type="EMBL" id="KAG7343175.1"/>
    </source>
</evidence>
<feature type="compositionally biased region" description="Basic and acidic residues" evidence="1">
    <location>
        <begin position="93"/>
        <end position="102"/>
    </location>
</feature>
<gene>
    <name evidence="3" type="ORF">IV203_021120</name>
</gene>
<evidence type="ECO:0000256" key="1">
    <source>
        <dbReference type="SAM" id="MobiDB-lite"/>
    </source>
</evidence>
<accession>A0A9K3KGI2</accession>
<feature type="compositionally biased region" description="Basic and acidic residues" evidence="1">
    <location>
        <begin position="15"/>
        <end position="50"/>
    </location>
</feature>
<reference evidence="3" key="2">
    <citation type="submission" date="2021-04" db="EMBL/GenBank/DDBJ databases">
        <authorList>
            <person name="Podell S."/>
        </authorList>
    </citation>
    <scope>NUCLEOTIDE SEQUENCE</scope>
    <source>
        <strain evidence="3">Hildebrandi</strain>
    </source>
</reference>
<feature type="compositionally biased region" description="Basic residues" evidence="1">
    <location>
        <begin position="253"/>
        <end position="263"/>
    </location>
</feature>
<sequence length="672" mass="73389">MPKRAAADPAPAEPQSKKEKLSAIRQKVRDGFAKEDKARLEATRARRLGEEDPNPLPSPKEDASTTTSKPKKKKEQAPPHPSAAASPAKKKISKEERAEARLRAQQFIYGSQKPPKKTMPKKTTPKKAAANVNAPIITSVEAPIIQLPPQPQQFPMGAMPYGGQIGHGGMVALSPVLALQMQQMQQYHQFAMQQGGYDSANPYSPDALAMGIGYGQHPMSATEGMSASPSTYLATASAAPKTTSNKTAPNTNRKPRSTTKKARQQPVDHSEESPLPPPLPVEQTETAAVRSKEQPSHVVIENVESEDDVTAGETATANVGQLDDEEEQKPRSRKSSWIVPTAVALGVVAVAVGLQTFYTYGASELSHDTKKENNFCFASVSGDKTVCDEMQMTAFDCPLFGTCEGGKLTECHSMYYDVSKAKDGCVLSKEGKRVVNTLESRLRAPTKSLMTCDVSDRPIFYYHDLWDKTKEGVPTFSEDFVPFLLAEGFSPQNADGAIAISLPVKSAEKLLPFSCKVADIARGAFYGTGNALVAAGVVALSSGWSMAQASPYCTLVGFVFLLGFYYHKQRKARKAAKDRELQIGHAMVLERLRNSPDSSFQAVHLRDTVVNDMYPTSQDDKIKYFKEETFPKIAALIMRDTRVLKTKGYNAKGQERDLWQWSASNGKTARFA</sequence>
<evidence type="ECO:0000313" key="4">
    <source>
        <dbReference type="Proteomes" id="UP000693970"/>
    </source>
</evidence>
<feature type="region of interest" description="Disordered" evidence="1">
    <location>
        <begin position="220"/>
        <end position="335"/>
    </location>
</feature>
<keyword evidence="4" id="KW-1185">Reference proteome</keyword>
<comment type="caution">
    <text evidence="3">The sequence shown here is derived from an EMBL/GenBank/DDBJ whole genome shotgun (WGS) entry which is preliminary data.</text>
</comment>
<feature type="compositionally biased region" description="Basic residues" evidence="1">
    <location>
        <begin position="114"/>
        <end position="125"/>
    </location>
</feature>
<proteinExistence type="predicted"/>
<feature type="region of interest" description="Disordered" evidence="1">
    <location>
        <begin position="1"/>
        <end position="126"/>
    </location>
</feature>
<evidence type="ECO:0000256" key="2">
    <source>
        <dbReference type="SAM" id="Phobius"/>
    </source>
</evidence>
<keyword evidence="2" id="KW-0812">Transmembrane</keyword>
<dbReference type="Proteomes" id="UP000693970">
    <property type="component" value="Unassembled WGS sequence"/>
</dbReference>
<dbReference type="AlphaFoldDB" id="A0A9K3KGI2"/>
<reference evidence="3" key="1">
    <citation type="journal article" date="2021" name="Sci. Rep.">
        <title>Diploid genomic architecture of Nitzschia inconspicua, an elite biomass production diatom.</title>
        <authorList>
            <person name="Oliver A."/>
            <person name="Podell S."/>
            <person name="Pinowska A."/>
            <person name="Traller J.C."/>
            <person name="Smith S.R."/>
            <person name="McClure R."/>
            <person name="Beliaev A."/>
            <person name="Bohutskyi P."/>
            <person name="Hill E.A."/>
            <person name="Rabines A."/>
            <person name="Zheng H."/>
            <person name="Allen L.Z."/>
            <person name="Kuo A."/>
            <person name="Grigoriev I.V."/>
            <person name="Allen A.E."/>
            <person name="Hazlebeck D."/>
            <person name="Allen E.E."/>
        </authorList>
    </citation>
    <scope>NUCLEOTIDE SEQUENCE</scope>
    <source>
        <strain evidence="3">Hildebrandi</strain>
    </source>
</reference>
<keyword evidence="2" id="KW-0472">Membrane</keyword>
<protein>
    <recommendedName>
        <fullName evidence="5">Man1/Src1 C-terminal domain-containing protein</fullName>
    </recommendedName>
</protein>
<keyword evidence="2" id="KW-1133">Transmembrane helix</keyword>
<feature type="compositionally biased region" description="Polar residues" evidence="1">
    <location>
        <begin position="223"/>
        <end position="252"/>
    </location>
</feature>